<dbReference type="HOGENOM" id="CLU_085376_3_1_5"/>
<dbReference type="Pfam" id="PF07883">
    <property type="entry name" value="Cupin_2"/>
    <property type="match status" value="1"/>
</dbReference>
<dbReference type="InterPro" id="IPR001387">
    <property type="entry name" value="Cro/C1-type_HTH"/>
</dbReference>
<name>B7L1T5_METC4</name>
<dbReference type="EMBL" id="CP001298">
    <property type="protein sequence ID" value="ACK81479.1"/>
    <property type="molecule type" value="Genomic_DNA"/>
</dbReference>
<accession>B7L1T5</accession>
<evidence type="ECO:0000256" key="1">
    <source>
        <dbReference type="ARBA" id="ARBA00023125"/>
    </source>
</evidence>
<dbReference type="PANTHER" id="PTHR46797:SF1">
    <property type="entry name" value="METHYLPHOSPHONATE SYNTHASE"/>
    <property type="match status" value="1"/>
</dbReference>
<evidence type="ECO:0000313" key="3">
    <source>
        <dbReference type="EMBL" id="ACK81479.1"/>
    </source>
</evidence>
<evidence type="ECO:0000259" key="2">
    <source>
        <dbReference type="PROSITE" id="PS50943"/>
    </source>
</evidence>
<dbReference type="AlphaFoldDB" id="B7L1T5"/>
<reference evidence="3 4" key="2">
    <citation type="journal article" date="2012" name="J. Bacteriol.">
        <title>Complete genome sequences of six strains of the genus Methylobacterium.</title>
        <authorList>
            <person name="Marx C.J."/>
            <person name="Bringel F."/>
            <person name="Chistoserdova L."/>
            <person name="Moulin L."/>
            <person name="Farhan Ul Haque M."/>
            <person name="Fleischman D.E."/>
            <person name="Gruffaz C."/>
            <person name="Jourand P."/>
            <person name="Knief C."/>
            <person name="Lee M.C."/>
            <person name="Muller E.E."/>
            <person name="Nadalig T."/>
            <person name="Peyraud R."/>
            <person name="Roselli S."/>
            <person name="Russ L."/>
            <person name="Goodwin L.A."/>
            <person name="Ivanova N."/>
            <person name="Kyrpides N."/>
            <person name="Lajus A."/>
            <person name="Land M.L."/>
            <person name="Medigue C."/>
            <person name="Mikhailova N."/>
            <person name="Nolan M."/>
            <person name="Woyke T."/>
            <person name="Stolyar S."/>
            <person name="Vorholt J.A."/>
            <person name="Vuilleumier S."/>
        </authorList>
    </citation>
    <scope>NUCLEOTIDE SEQUENCE [LARGE SCALE GENOMIC DNA]</scope>
    <source>
        <strain evidence="4">CM4 / NCIMB 13688</strain>
    </source>
</reference>
<dbReference type="InterPro" id="IPR010982">
    <property type="entry name" value="Lambda_DNA-bd_dom_sf"/>
</dbReference>
<dbReference type="Gene3D" id="1.10.260.40">
    <property type="entry name" value="lambda repressor-like DNA-binding domains"/>
    <property type="match status" value="1"/>
</dbReference>
<organism evidence="3 4">
    <name type="scientific">Methylorubrum extorquens (strain CM4 / NCIMB 13688)</name>
    <name type="common">Methylobacterium extorquens</name>
    <dbReference type="NCBI Taxonomy" id="440085"/>
    <lineage>
        <taxon>Bacteria</taxon>
        <taxon>Pseudomonadati</taxon>
        <taxon>Pseudomonadota</taxon>
        <taxon>Alphaproteobacteria</taxon>
        <taxon>Hyphomicrobiales</taxon>
        <taxon>Methylobacteriaceae</taxon>
        <taxon>Methylorubrum</taxon>
    </lineage>
</organism>
<dbReference type="CDD" id="cd02209">
    <property type="entry name" value="cupin_XRE_C"/>
    <property type="match status" value="1"/>
</dbReference>
<dbReference type="Proteomes" id="UP000002385">
    <property type="component" value="Chromosome"/>
</dbReference>
<dbReference type="SUPFAM" id="SSF51182">
    <property type="entry name" value="RmlC-like cupins"/>
    <property type="match status" value="1"/>
</dbReference>
<reference evidence="4" key="1">
    <citation type="submission" date="2008-12" db="EMBL/GenBank/DDBJ databases">
        <title>Complete sequence of chromosome of Methylobacterium chloromethanicum CM4.</title>
        <authorList>
            <consortium name="US DOE Joint Genome Institute"/>
            <person name="Lucas S."/>
            <person name="Copeland A."/>
            <person name="Lapidus A."/>
            <person name="Glavina del Rio T."/>
            <person name="Dalin E."/>
            <person name="Tice H."/>
            <person name="Bruce D."/>
            <person name="Goodwin L."/>
            <person name="Pitluck S."/>
            <person name="Chertkov O."/>
            <person name="Brettin T."/>
            <person name="Detter J.C."/>
            <person name="Han C."/>
            <person name="Larimer F."/>
            <person name="Land M."/>
            <person name="Hauser L."/>
            <person name="Kyrpides N."/>
            <person name="Mikhailova N."/>
            <person name="Marx C."/>
            <person name="Richardson P."/>
        </authorList>
    </citation>
    <scope>NUCLEOTIDE SEQUENCE [LARGE SCALE GENOMIC DNA]</scope>
    <source>
        <strain evidence="4">CM4 / NCIMB 13688</strain>
    </source>
</reference>
<dbReference type="RefSeq" id="WP_012605635.1">
    <property type="nucleotide sequence ID" value="NC_011757.1"/>
</dbReference>
<dbReference type="GO" id="GO:0005829">
    <property type="term" value="C:cytosol"/>
    <property type="evidence" value="ECO:0007669"/>
    <property type="project" value="TreeGrafter"/>
</dbReference>
<dbReference type="SMART" id="SM00530">
    <property type="entry name" value="HTH_XRE"/>
    <property type="match status" value="1"/>
</dbReference>
<keyword evidence="1" id="KW-0238">DNA-binding</keyword>
<feature type="domain" description="HTH cro/C1-type" evidence="2">
    <location>
        <begin position="24"/>
        <end position="78"/>
    </location>
</feature>
<dbReference type="CDD" id="cd00093">
    <property type="entry name" value="HTH_XRE"/>
    <property type="match status" value="1"/>
</dbReference>
<sequence length="198" mass="21457">MLNTASNAPSAEERPLEKALGHQIRRLRRERDLSLSDLSSAADVSQSMISKIEHGAISPSLASINAIASALNVPITALFAAFEETRDCSHVKHGQGVPIERHGTKSGHLYQLLGGGIRNNVVVQPYLITLTKEAEQYTGFQHDGTELIFVLNGEVVYHHSGQDYHLEPGDALMFDANGLHGPSKILKAPVTYLAVISN</sequence>
<evidence type="ECO:0000313" key="4">
    <source>
        <dbReference type="Proteomes" id="UP000002385"/>
    </source>
</evidence>
<dbReference type="GO" id="GO:0003677">
    <property type="term" value="F:DNA binding"/>
    <property type="evidence" value="ECO:0007669"/>
    <property type="project" value="UniProtKB-KW"/>
</dbReference>
<dbReference type="InterPro" id="IPR050807">
    <property type="entry name" value="TransReg_Diox_bact_type"/>
</dbReference>
<dbReference type="InterPro" id="IPR014710">
    <property type="entry name" value="RmlC-like_jellyroll"/>
</dbReference>
<dbReference type="InterPro" id="IPR013096">
    <property type="entry name" value="Cupin_2"/>
</dbReference>
<dbReference type="InterPro" id="IPR011051">
    <property type="entry name" value="RmlC_Cupin_sf"/>
</dbReference>
<dbReference type="GO" id="GO:0003700">
    <property type="term" value="F:DNA-binding transcription factor activity"/>
    <property type="evidence" value="ECO:0007669"/>
    <property type="project" value="TreeGrafter"/>
</dbReference>
<proteinExistence type="predicted"/>
<gene>
    <name evidence="3" type="ordered locus">Mchl_0551</name>
</gene>
<protein>
    <submittedName>
        <fullName evidence="3">Transcriptional regulator, XRE family</fullName>
    </submittedName>
</protein>
<dbReference type="Pfam" id="PF01381">
    <property type="entry name" value="HTH_3"/>
    <property type="match status" value="1"/>
</dbReference>
<dbReference type="Gene3D" id="2.60.120.10">
    <property type="entry name" value="Jelly Rolls"/>
    <property type="match status" value="1"/>
</dbReference>
<dbReference type="SUPFAM" id="SSF47413">
    <property type="entry name" value="lambda repressor-like DNA-binding domains"/>
    <property type="match status" value="1"/>
</dbReference>
<dbReference type="KEGG" id="mch:Mchl_0551"/>
<dbReference type="PANTHER" id="PTHR46797">
    <property type="entry name" value="HTH-TYPE TRANSCRIPTIONAL REGULATOR"/>
    <property type="match status" value="1"/>
</dbReference>
<dbReference type="PROSITE" id="PS50943">
    <property type="entry name" value="HTH_CROC1"/>
    <property type="match status" value="1"/>
</dbReference>